<feature type="signal peptide" evidence="1">
    <location>
        <begin position="1"/>
        <end position="18"/>
    </location>
</feature>
<sequence length="290" mass="33478">MPLKTICLLLLYCSATIAKTTFTFKGGESDDDQRQYYLQQVLTLALDKTVDDYGDFELVPRAEGLNLARTFRQSEARAYPNFFFRVSMTDDIAANYAVVPFPVDRGVSGYRVALVKNDKVNSLCGKEQLDIASYSVVQGVAWLDGDILRANNLRVYDSSSYDNMFEMINGGRMDLFFRAINEIKFEYETKSQALKGLQIEPCIALYYPLPRFFVTDKANQANAERIYQGLLRAYNDGSFQTLWMAFFKESMIWVNLKQRNIIKLENPFIKKLNKDYEQYNFVMSEFLEVP</sequence>
<evidence type="ECO:0000313" key="3">
    <source>
        <dbReference type="Proteomes" id="UP000070299"/>
    </source>
</evidence>
<keyword evidence="1" id="KW-0732">Signal</keyword>
<dbReference type="OrthoDB" id="547680at2"/>
<evidence type="ECO:0000256" key="1">
    <source>
        <dbReference type="SAM" id="SignalP"/>
    </source>
</evidence>
<evidence type="ECO:0008006" key="4">
    <source>
        <dbReference type="Google" id="ProtNLM"/>
    </source>
</evidence>
<name>A0A148KMJ1_9ALTE</name>
<comment type="caution">
    <text evidence="2">The sequence shown here is derived from an EMBL/GenBank/DDBJ whole genome shotgun (WGS) entry which is preliminary data.</text>
</comment>
<evidence type="ECO:0000313" key="2">
    <source>
        <dbReference type="EMBL" id="KXI27510.1"/>
    </source>
</evidence>
<dbReference type="EMBL" id="LSNE01000011">
    <property type="protein sequence ID" value="KXI27510.1"/>
    <property type="molecule type" value="Genomic_DNA"/>
</dbReference>
<reference evidence="3" key="1">
    <citation type="submission" date="2016-02" db="EMBL/GenBank/DDBJ databases">
        <authorList>
            <person name="Schultz-Johansen M."/>
            <person name="Glaring M.A."/>
            <person name="Bech P.K."/>
            <person name="Stougaard P."/>
        </authorList>
    </citation>
    <scope>NUCLEOTIDE SEQUENCE [LARGE SCALE GENOMIC DNA]</scope>
    <source>
        <strain evidence="3">S66</strain>
    </source>
</reference>
<dbReference type="STRING" id="1799789.AX660_22655"/>
<dbReference type="SUPFAM" id="SSF53850">
    <property type="entry name" value="Periplasmic binding protein-like II"/>
    <property type="match status" value="1"/>
</dbReference>
<dbReference type="Proteomes" id="UP000070299">
    <property type="component" value="Unassembled WGS sequence"/>
</dbReference>
<organism evidence="2 3">
    <name type="scientific">Paraglaciecola hydrolytica</name>
    <dbReference type="NCBI Taxonomy" id="1799789"/>
    <lineage>
        <taxon>Bacteria</taxon>
        <taxon>Pseudomonadati</taxon>
        <taxon>Pseudomonadota</taxon>
        <taxon>Gammaproteobacteria</taxon>
        <taxon>Alteromonadales</taxon>
        <taxon>Alteromonadaceae</taxon>
        <taxon>Paraglaciecola</taxon>
    </lineage>
</organism>
<feature type="chain" id="PRO_5007550159" description="Solute-binding protein family 3/N-terminal domain-containing protein" evidence="1">
    <location>
        <begin position="19"/>
        <end position="290"/>
    </location>
</feature>
<dbReference type="AlphaFoldDB" id="A0A148KMJ1"/>
<keyword evidence="3" id="KW-1185">Reference proteome</keyword>
<protein>
    <recommendedName>
        <fullName evidence="4">Solute-binding protein family 3/N-terminal domain-containing protein</fullName>
    </recommendedName>
</protein>
<dbReference type="RefSeq" id="WP_068381130.1">
    <property type="nucleotide sequence ID" value="NZ_LSNE01000011.1"/>
</dbReference>
<gene>
    <name evidence="2" type="ORF">AX660_22655</name>
</gene>
<accession>A0A148KMJ1</accession>
<proteinExistence type="predicted"/>